<keyword evidence="1" id="KW-0472">Membrane</keyword>
<dbReference type="EMBL" id="JAERQG010000001">
    <property type="protein sequence ID" value="MBL0764650.1"/>
    <property type="molecule type" value="Genomic_DNA"/>
</dbReference>
<dbReference type="RefSeq" id="WP_201918418.1">
    <property type="nucleotide sequence ID" value="NZ_JAERQG010000001.1"/>
</dbReference>
<dbReference type="AlphaFoldDB" id="A0A937A6S7"/>
<gene>
    <name evidence="2" type="ORF">JKP34_05265</name>
</gene>
<accession>A0A937A6S7</accession>
<keyword evidence="3" id="KW-1185">Reference proteome</keyword>
<evidence type="ECO:0000256" key="1">
    <source>
        <dbReference type="SAM" id="Phobius"/>
    </source>
</evidence>
<keyword evidence="1" id="KW-1133">Transmembrane helix</keyword>
<feature type="transmembrane region" description="Helical" evidence="1">
    <location>
        <begin position="135"/>
        <end position="155"/>
    </location>
</feature>
<feature type="transmembrane region" description="Helical" evidence="1">
    <location>
        <begin position="112"/>
        <end position="129"/>
    </location>
</feature>
<protein>
    <submittedName>
        <fullName evidence="2">Uncharacterized protein</fullName>
    </submittedName>
</protein>
<feature type="transmembrane region" description="Helical" evidence="1">
    <location>
        <begin position="79"/>
        <end position="100"/>
    </location>
</feature>
<keyword evidence="1" id="KW-0812">Transmembrane</keyword>
<feature type="transmembrane region" description="Helical" evidence="1">
    <location>
        <begin position="194"/>
        <end position="217"/>
    </location>
</feature>
<feature type="transmembrane region" description="Helical" evidence="1">
    <location>
        <begin position="167"/>
        <end position="188"/>
    </location>
</feature>
<dbReference type="Proteomes" id="UP000642920">
    <property type="component" value="Unassembled WGS sequence"/>
</dbReference>
<feature type="transmembrane region" description="Helical" evidence="1">
    <location>
        <begin position="20"/>
        <end position="39"/>
    </location>
</feature>
<comment type="caution">
    <text evidence="2">The sequence shown here is derived from an EMBL/GenBank/DDBJ whole genome shotgun (WGS) entry which is preliminary data.</text>
</comment>
<feature type="transmembrane region" description="Helical" evidence="1">
    <location>
        <begin position="51"/>
        <end position="73"/>
    </location>
</feature>
<dbReference type="InterPro" id="IPR054235">
    <property type="entry name" value="DUF6962"/>
</dbReference>
<organism evidence="2 3">
    <name type="scientific">Marivirga atlantica</name>
    <dbReference type="NCBI Taxonomy" id="1548457"/>
    <lineage>
        <taxon>Bacteria</taxon>
        <taxon>Pseudomonadati</taxon>
        <taxon>Bacteroidota</taxon>
        <taxon>Cytophagia</taxon>
        <taxon>Cytophagales</taxon>
        <taxon>Marivirgaceae</taxon>
        <taxon>Marivirga</taxon>
    </lineage>
</organism>
<evidence type="ECO:0000313" key="3">
    <source>
        <dbReference type="Proteomes" id="UP000642920"/>
    </source>
</evidence>
<evidence type="ECO:0000313" key="2">
    <source>
        <dbReference type="EMBL" id="MBL0764650.1"/>
    </source>
</evidence>
<dbReference type="Pfam" id="PF22285">
    <property type="entry name" value="DUF6962"/>
    <property type="match status" value="1"/>
</dbReference>
<name>A0A937A6S7_9BACT</name>
<reference evidence="2" key="1">
    <citation type="submission" date="2021-01" db="EMBL/GenBank/DDBJ databases">
        <title>Marivirga sp. nov., isolated from intertidal surface sediments.</title>
        <authorList>
            <person name="Zhang M."/>
        </authorList>
    </citation>
    <scope>NUCLEOTIDE SEQUENCE</scope>
    <source>
        <strain evidence="2">SM1354</strain>
    </source>
</reference>
<sequence>MIQHTYIELFGLQLMDPLTFVTDVMMSVVAFYCGHKLFYDHKLKYAKYAGMFFLFLGISSFIGGSSHLLEHYFGKVPHLVAWTVQGISILFVELASIRVIKQAKLKNLLRMFVYAFFGVFISQLLNIQHFNVVKINTTVGLIGFTTVIHIVSYFLNKEKVFLKVPMAICLFLLPAIIHGLGIAFNAWFNQNVLSHLVLLPCYFLLYKGFDAVAKYLATSKTLQAQQL</sequence>
<proteinExistence type="predicted"/>